<name>A0ABD2PP43_9PLAT</name>
<keyword evidence="1" id="KW-0689">Ribosomal protein</keyword>
<dbReference type="Proteomes" id="UP001626550">
    <property type="component" value="Unassembled WGS sequence"/>
</dbReference>
<dbReference type="PANTHER" id="PTHR15889:SF2">
    <property type="entry name" value="LARGE RIBOSOMAL SUBUNIT PROTEIN ML37"/>
    <property type="match status" value="1"/>
</dbReference>
<evidence type="ECO:0000313" key="2">
    <source>
        <dbReference type="Proteomes" id="UP001626550"/>
    </source>
</evidence>
<accession>A0ABD2PP43</accession>
<dbReference type="EMBL" id="JBJKFK010005199">
    <property type="protein sequence ID" value="KAL3308457.1"/>
    <property type="molecule type" value="Genomic_DNA"/>
</dbReference>
<comment type="caution">
    <text evidence="1">The sequence shown here is derived from an EMBL/GenBank/DDBJ whole genome shotgun (WGS) entry which is preliminary data.</text>
</comment>
<proteinExistence type="predicted"/>
<dbReference type="PANTHER" id="PTHR15889">
    <property type="entry name" value="MITOCHONDRIAL RIBOSOMAL PROTEIN L37"/>
    <property type="match status" value="1"/>
</dbReference>
<evidence type="ECO:0000313" key="1">
    <source>
        <dbReference type="EMBL" id="KAL3308457.1"/>
    </source>
</evidence>
<organism evidence="1 2">
    <name type="scientific">Cichlidogyrus casuarinus</name>
    <dbReference type="NCBI Taxonomy" id="1844966"/>
    <lineage>
        <taxon>Eukaryota</taxon>
        <taxon>Metazoa</taxon>
        <taxon>Spiralia</taxon>
        <taxon>Lophotrochozoa</taxon>
        <taxon>Platyhelminthes</taxon>
        <taxon>Monogenea</taxon>
        <taxon>Monopisthocotylea</taxon>
        <taxon>Dactylogyridea</taxon>
        <taxon>Ancyrocephalidae</taxon>
        <taxon>Cichlidogyrus</taxon>
    </lineage>
</organism>
<protein>
    <submittedName>
        <fullName evidence="1">39S ribosomal protein L37, mitochondrial</fullName>
    </submittedName>
</protein>
<dbReference type="GO" id="GO:0005840">
    <property type="term" value="C:ribosome"/>
    <property type="evidence" value="ECO:0007669"/>
    <property type="project" value="UniProtKB-KW"/>
</dbReference>
<gene>
    <name evidence="1" type="primary">MRPL37_2</name>
    <name evidence="1" type="ORF">Ciccas_013012</name>
</gene>
<dbReference type="InterPro" id="IPR052482">
    <property type="entry name" value="mtLSU_mL37"/>
</dbReference>
<reference evidence="1 2" key="1">
    <citation type="submission" date="2024-11" db="EMBL/GenBank/DDBJ databases">
        <title>Adaptive evolution of stress response genes in parasites aligns with host niche diversity.</title>
        <authorList>
            <person name="Hahn C."/>
            <person name="Resl P."/>
        </authorList>
    </citation>
    <scope>NUCLEOTIDE SEQUENCE [LARGE SCALE GENOMIC DNA]</scope>
    <source>
        <strain evidence="1">EGGRZ-B1_66</strain>
        <tissue evidence="1">Body</tissue>
    </source>
</reference>
<keyword evidence="1" id="KW-0687">Ribonucleoprotein</keyword>
<dbReference type="AlphaFoldDB" id="A0ABD2PP43"/>
<sequence length="155" mass="17558">MYYALPNVWSDFTEPEVEAPRVEQRQAFALMQALGSCVMAARRAYGDEFVEKAMRGQGPSQLDEPISVEVIGTDGVSFDFVCFELRSLDFSNNKGSSNRDYSLCNRAWIDGDLALFKPVLPTGRLPLKWTKYRDLDMNTFARLFAALTRNKTLLV</sequence>
<keyword evidence="2" id="KW-1185">Reference proteome</keyword>